<keyword evidence="3" id="KW-1185">Reference proteome</keyword>
<sequence>MKGGDGGEPAGKPDSKPALQQALTSNDAWRHARMSARSKTLISLVEGSYFIHDLRNVDFTTTGKTGHTIPFMTANFISLDDALIPPHGSSVDVIAVVVHVGPLDNHIHFPHGFN</sequence>
<gene>
    <name evidence="2" type="ORF">EJB05_55918</name>
</gene>
<protein>
    <submittedName>
        <fullName evidence="2">Uncharacterized protein</fullName>
    </submittedName>
</protein>
<dbReference type="Gramene" id="TVT98760">
    <property type="protein sequence ID" value="TVT98760"/>
    <property type="gene ID" value="EJB05_55918"/>
</dbReference>
<dbReference type="EMBL" id="RWGY01000813">
    <property type="protein sequence ID" value="TVT98760.1"/>
    <property type="molecule type" value="Genomic_DNA"/>
</dbReference>
<comment type="caution">
    <text evidence="2">The sequence shown here is derived from an EMBL/GenBank/DDBJ whole genome shotgun (WGS) entry which is preliminary data.</text>
</comment>
<feature type="region of interest" description="Disordered" evidence="1">
    <location>
        <begin position="1"/>
        <end position="30"/>
    </location>
</feature>
<evidence type="ECO:0000256" key="1">
    <source>
        <dbReference type="SAM" id="MobiDB-lite"/>
    </source>
</evidence>
<name>A0A5J9SHJ5_9POAL</name>
<proteinExistence type="predicted"/>
<dbReference type="AlphaFoldDB" id="A0A5J9SHJ5"/>
<evidence type="ECO:0000313" key="2">
    <source>
        <dbReference type="EMBL" id="TVT98760.1"/>
    </source>
</evidence>
<organism evidence="2 3">
    <name type="scientific">Eragrostis curvula</name>
    <name type="common">weeping love grass</name>
    <dbReference type="NCBI Taxonomy" id="38414"/>
    <lineage>
        <taxon>Eukaryota</taxon>
        <taxon>Viridiplantae</taxon>
        <taxon>Streptophyta</taxon>
        <taxon>Embryophyta</taxon>
        <taxon>Tracheophyta</taxon>
        <taxon>Spermatophyta</taxon>
        <taxon>Magnoliopsida</taxon>
        <taxon>Liliopsida</taxon>
        <taxon>Poales</taxon>
        <taxon>Poaceae</taxon>
        <taxon>PACMAD clade</taxon>
        <taxon>Chloridoideae</taxon>
        <taxon>Eragrostideae</taxon>
        <taxon>Eragrostidinae</taxon>
        <taxon>Eragrostis</taxon>
    </lineage>
</organism>
<accession>A0A5J9SHJ5</accession>
<evidence type="ECO:0000313" key="3">
    <source>
        <dbReference type="Proteomes" id="UP000324897"/>
    </source>
</evidence>
<reference evidence="2 3" key="1">
    <citation type="journal article" date="2019" name="Sci. Rep.">
        <title>A high-quality genome of Eragrostis curvula grass provides insights into Poaceae evolution and supports new strategies to enhance forage quality.</title>
        <authorList>
            <person name="Carballo J."/>
            <person name="Santos B.A.C.M."/>
            <person name="Zappacosta D."/>
            <person name="Garbus I."/>
            <person name="Selva J.P."/>
            <person name="Gallo C.A."/>
            <person name="Diaz A."/>
            <person name="Albertini E."/>
            <person name="Caccamo M."/>
            <person name="Echenique V."/>
        </authorList>
    </citation>
    <scope>NUCLEOTIDE SEQUENCE [LARGE SCALE GENOMIC DNA]</scope>
    <source>
        <strain evidence="3">cv. Victoria</strain>
        <tissue evidence="2">Leaf</tissue>
    </source>
</reference>
<dbReference type="Proteomes" id="UP000324897">
    <property type="component" value="Unassembled WGS sequence"/>
</dbReference>